<name>A0A0F0KV01_9MICO</name>
<dbReference type="AlphaFoldDB" id="A0A0F0KV01"/>
<evidence type="ECO:0000313" key="2">
    <source>
        <dbReference type="EMBL" id="KJL24727.1"/>
    </source>
</evidence>
<evidence type="ECO:0000256" key="1">
    <source>
        <dbReference type="SAM" id="MobiDB-lite"/>
    </source>
</evidence>
<organism evidence="2 3">
    <name type="scientific">Microbacterium oxydans</name>
    <dbReference type="NCBI Taxonomy" id="82380"/>
    <lineage>
        <taxon>Bacteria</taxon>
        <taxon>Bacillati</taxon>
        <taxon>Actinomycetota</taxon>
        <taxon>Actinomycetes</taxon>
        <taxon>Micrococcales</taxon>
        <taxon>Microbacteriaceae</taxon>
        <taxon>Microbacterium</taxon>
    </lineage>
</organism>
<feature type="compositionally biased region" description="Basic and acidic residues" evidence="1">
    <location>
        <begin position="211"/>
        <end position="220"/>
    </location>
</feature>
<proteinExistence type="predicted"/>
<evidence type="ECO:0000313" key="3">
    <source>
        <dbReference type="Proteomes" id="UP000033725"/>
    </source>
</evidence>
<dbReference type="Proteomes" id="UP000033725">
    <property type="component" value="Unassembled WGS sequence"/>
</dbReference>
<gene>
    <name evidence="2" type="ORF">RN51_00876</name>
</gene>
<dbReference type="EMBL" id="JYIV01000019">
    <property type="protein sequence ID" value="KJL24727.1"/>
    <property type="molecule type" value="Genomic_DNA"/>
</dbReference>
<feature type="compositionally biased region" description="Basic and acidic residues" evidence="1">
    <location>
        <begin position="154"/>
        <end position="163"/>
    </location>
</feature>
<comment type="caution">
    <text evidence="2">The sequence shown here is derived from an EMBL/GenBank/DDBJ whole genome shotgun (WGS) entry which is preliminary data.</text>
</comment>
<reference evidence="2 3" key="1">
    <citation type="submission" date="2015-02" db="EMBL/GenBank/DDBJ databases">
        <title>Draft genome sequences of ten Microbacterium spp. with emphasis on heavy metal contaminated environments.</title>
        <authorList>
            <person name="Corretto E."/>
        </authorList>
    </citation>
    <scope>NUCLEOTIDE SEQUENCE [LARGE SCALE GENOMIC DNA]</scope>
    <source>
        <strain evidence="2 3">BEL163</strain>
    </source>
</reference>
<feature type="region of interest" description="Disordered" evidence="1">
    <location>
        <begin position="201"/>
        <end position="220"/>
    </location>
</feature>
<accession>A0A0F0KV01</accession>
<protein>
    <submittedName>
        <fullName evidence="2">Uncharacterized protein</fullName>
    </submittedName>
</protein>
<feature type="compositionally biased region" description="Basic and acidic residues" evidence="1">
    <location>
        <begin position="171"/>
        <end position="181"/>
    </location>
</feature>
<sequence length="220" mass="25346">MQFTRRRPRLPRLRVVDARPREPVHPVRHDRHGDSEFDRLGDQILLRRLLEPASAVEVRRLDAGIDHGDAAGEIRQERGQRSGVRIGHHLRRIEAGALIDADRGEHVLGHLDERQQGRGVEDRLLTRDPLARIVVVPVDLELMPPARDQQSSAQHHERPDRPRLRGAQRRITVEGGDRLDHPQRPLRLVMQHRCRAHRQFGDAPAEPQVTEVEHRARVQP</sequence>
<feature type="region of interest" description="Disordered" evidence="1">
    <location>
        <begin position="144"/>
        <end position="181"/>
    </location>
</feature>